<dbReference type="InterPro" id="IPR013495">
    <property type="entry name" value="CHP02679"/>
</dbReference>
<proteinExistence type="predicted"/>
<evidence type="ECO:0000313" key="3">
    <source>
        <dbReference type="EMBL" id="MDH6216620.1"/>
    </source>
</evidence>
<reference evidence="3 4" key="1">
    <citation type="submission" date="2023-04" db="EMBL/GenBank/DDBJ databases">
        <title>Forest soil microbial communities from Buena Vista Peninsula, Colon Province, Panama.</title>
        <authorList>
            <person name="Bouskill N."/>
        </authorList>
    </citation>
    <scope>NUCLEOTIDE SEQUENCE [LARGE SCALE GENOMIC DNA]</scope>
    <source>
        <strain evidence="3 4">GGS1</strain>
    </source>
</reference>
<comment type="caution">
    <text evidence="3">The sequence shown here is derived from an EMBL/GenBank/DDBJ whole genome shotgun (WGS) entry which is preliminary data.</text>
</comment>
<dbReference type="Pfam" id="PF11796">
    <property type="entry name" value="DUF3323"/>
    <property type="match status" value="1"/>
</dbReference>
<dbReference type="Proteomes" id="UP001160499">
    <property type="component" value="Unassembled WGS sequence"/>
</dbReference>
<keyword evidence="4" id="KW-1185">Reference proteome</keyword>
<organism evidence="3 4">
    <name type="scientific">Streptomyces pseudovenezuelae</name>
    <dbReference type="NCBI Taxonomy" id="67350"/>
    <lineage>
        <taxon>Bacteria</taxon>
        <taxon>Bacillati</taxon>
        <taxon>Actinomycetota</taxon>
        <taxon>Actinomycetes</taxon>
        <taxon>Kitasatosporales</taxon>
        <taxon>Streptomycetaceae</taxon>
        <taxon>Streptomyces</taxon>
        <taxon>Streptomyces aurantiacus group</taxon>
    </lineage>
</organism>
<evidence type="ECO:0000313" key="4">
    <source>
        <dbReference type="Proteomes" id="UP001160499"/>
    </source>
</evidence>
<protein>
    <submittedName>
        <fullName evidence="3">Uncharacterized protein (TIGR02679 family)</fullName>
    </submittedName>
</protein>
<feature type="domain" description="DUF2399" evidence="1">
    <location>
        <begin position="267"/>
        <end position="416"/>
    </location>
</feature>
<dbReference type="RefSeq" id="WP_280877561.1">
    <property type="nucleotide sequence ID" value="NZ_JARXVH010000005.1"/>
</dbReference>
<dbReference type="EMBL" id="JARXVH010000005">
    <property type="protein sequence ID" value="MDH6216620.1"/>
    <property type="molecule type" value="Genomic_DNA"/>
</dbReference>
<dbReference type="NCBIfam" id="TIGR02679">
    <property type="entry name" value="TIGR02679 family protein"/>
    <property type="match status" value="1"/>
</dbReference>
<dbReference type="InterPro" id="IPR024465">
    <property type="entry name" value="DUF2399"/>
</dbReference>
<dbReference type="Pfam" id="PF09664">
    <property type="entry name" value="DUF2399"/>
    <property type="match status" value="1"/>
</dbReference>
<feature type="domain" description="Conserved hypothetical protein CHP02679 N terminus" evidence="2">
    <location>
        <begin position="49"/>
        <end position="251"/>
    </location>
</feature>
<sequence length="418" mass="44380">MSRPGQPGPPDEPGPRIDLDRLGRLLGDPGLAWLVERVRRRMERDEPLTGPLTQTAATTAERAAAERLLGRNPRAGRSLSVRLDAVDAVLRRSGISPDGLAAAVTALTGPVPRLADIREQEVNAWQDAYAPLAMLRPELAEWSLQLRKDGLVRRLARTPQAAKVLLTDATTALRALPADPAVSLPAFAATALGNAHALDDGTPLAAIVLSGIRALTGFPDGNGAEWRREAWASAGLLRDALSSTVLTLGLRGTPALDWMTDAGEPAVLTLRQLTHSPPRTAPGVVYVCENPTVLATAADTHGPACRPLVCLQGQPSAAALTLLRHLHSRESTLRYHGDFDWGGLRIADALLRGVPWQPWHYTAADYRTAAAATSLAPPLTGTPATAAWDSDLAAALAELGVRIEEETVLDILLADLSP</sequence>
<evidence type="ECO:0000259" key="1">
    <source>
        <dbReference type="Pfam" id="PF09664"/>
    </source>
</evidence>
<dbReference type="InterPro" id="IPR024466">
    <property type="entry name" value="CHP02679_N"/>
</dbReference>
<gene>
    <name evidence="3" type="ORF">M2283_003937</name>
</gene>
<accession>A0ABT6LJZ2</accession>
<evidence type="ECO:0000259" key="2">
    <source>
        <dbReference type="Pfam" id="PF11796"/>
    </source>
</evidence>
<name>A0ABT6LJZ2_9ACTN</name>